<dbReference type="PROSITE" id="PS50949">
    <property type="entry name" value="HTH_GNTR"/>
    <property type="match status" value="1"/>
</dbReference>
<keyword evidence="2" id="KW-0663">Pyridoxal phosphate</keyword>
<evidence type="ECO:0000256" key="4">
    <source>
        <dbReference type="ARBA" id="ARBA00023125"/>
    </source>
</evidence>
<dbReference type="GO" id="GO:0030170">
    <property type="term" value="F:pyridoxal phosphate binding"/>
    <property type="evidence" value="ECO:0007669"/>
    <property type="project" value="InterPro"/>
</dbReference>
<dbReference type="InterPro" id="IPR000524">
    <property type="entry name" value="Tscrpt_reg_HTH_GntR"/>
</dbReference>
<dbReference type="EMBL" id="UPPP01000058">
    <property type="protein sequence ID" value="VBB05695.1"/>
    <property type="molecule type" value="Genomic_DNA"/>
</dbReference>
<dbReference type="PANTHER" id="PTHR46577:SF1">
    <property type="entry name" value="HTH-TYPE TRANSCRIPTIONAL REGULATORY PROTEIN GABR"/>
    <property type="match status" value="1"/>
</dbReference>
<comment type="similarity">
    <text evidence="1">In the C-terminal section; belongs to the class-I pyridoxal-phosphate-dependent aminotransferase family.</text>
</comment>
<dbReference type="OrthoDB" id="9808770at2"/>
<dbReference type="SUPFAM" id="SSF53383">
    <property type="entry name" value="PLP-dependent transferases"/>
    <property type="match status" value="1"/>
</dbReference>
<dbReference type="AlphaFoldDB" id="A0A498R3F5"/>
<gene>
    <name evidence="7" type="ORF">LUCI_0906</name>
</gene>
<dbReference type="CDD" id="cd00609">
    <property type="entry name" value="AAT_like"/>
    <property type="match status" value="1"/>
</dbReference>
<evidence type="ECO:0000256" key="3">
    <source>
        <dbReference type="ARBA" id="ARBA00023015"/>
    </source>
</evidence>
<dbReference type="InterPro" id="IPR015424">
    <property type="entry name" value="PyrdxlP-dep_Trfase"/>
</dbReference>
<dbReference type="Proteomes" id="UP000277811">
    <property type="component" value="Unassembled WGS sequence"/>
</dbReference>
<protein>
    <submittedName>
        <fullName evidence="7">Transcription regulator hth gntr</fullName>
    </submittedName>
</protein>
<dbReference type="InterPro" id="IPR036388">
    <property type="entry name" value="WH-like_DNA-bd_sf"/>
</dbReference>
<dbReference type="InterPro" id="IPR036390">
    <property type="entry name" value="WH_DNA-bd_sf"/>
</dbReference>
<proteinExistence type="inferred from homology"/>
<evidence type="ECO:0000313" key="7">
    <source>
        <dbReference type="EMBL" id="VBB05695.1"/>
    </source>
</evidence>
<keyword evidence="5" id="KW-0804">Transcription</keyword>
<keyword evidence="4" id="KW-0238">DNA-binding</keyword>
<evidence type="ECO:0000313" key="8">
    <source>
        <dbReference type="Proteomes" id="UP000277811"/>
    </source>
</evidence>
<dbReference type="Gene3D" id="3.40.640.10">
    <property type="entry name" value="Type I PLP-dependent aspartate aminotransferase-like (Major domain)"/>
    <property type="match status" value="1"/>
</dbReference>
<dbReference type="InterPro" id="IPR004839">
    <property type="entry name" value="Aminotransferase_I/II_large"/>
</dbReference>
<accession>A0A498R3F5</accession>
<dbReference type="PANTHER" id="PTHR46577">
    <property type="entry name" value="HTH-TYPE TRANSCRIPTIONAL REGULATORY PROTEIN GABR"/>
    <property type="match status" value="1"/>
</dbReference>
<evidence type="ECO:0000256" key="5">
    <source>
        <dbReference type="ARBA" id="ARBA00023163"/>
    </source>
</evidence>
<dbReference type="InterPro" id="IPR015421">
    <property type="entry name" value="PyrdxlP-dep_Trfase_major"/>
</dbReference>
<dbReference type="RefSeq" id="WP_122626672.1">
    <property type="nucleotide sequence ID" value="NZ_UPPP01000058.1"/>
</dbReference>
<evidence type="ECO:0000256" key="2">
    <source>
        <dbReference type="ARBA" id="ARBA00022898"/>
    </source>
</evidence>
<keyword evidence="3" id="KW-0805">Transcription regulation</keyword>
<dbReference type="GO" id="GO:0003700">
    <property type="term" value="F:DNA-binding transcription factor activity"/>
    <property type="evidence" value="ECO:0007669"/>
    <property type="project" value="InterPro"/>
</dbReference>
<dbReference type="Pfam" id="PF00392">
    <property type="entry name" value="GntR"/>
    <property type="match status" value="1"/>
</dbReference>
<dbReference type="Pfam" id="PF00155">
    <property type="entry name" value="Aminotran_1_2"/>
    <property type="match status" value="1"/>
</dbReference>
<dbReference type="GO" id="GO:0003677">
    <property type="term" value="F:DNA binding"/>
    <property type="evidence" value="ECO:0007669"/>
    <property type="project" value="UniProtKB-KW"/>
</dbReference>
<dbReference type="SMART" id="SM00345">
    <property type="entry name" value="HTH_GNTR"/>
    <property type="match status" value="1"/>
</dbReference>
<sequence>MLLLDKNSKTPLYTQIYSQLKDKIVSGEMEEGTMLPSTRILAKTMLVGRNTVESAYQQLCSEGYVKNKIGSGYKVQSIGTGTDNRSHINRHDFKEPTSSEQIHEQGISKLPKYNFQYGRLDIANFPLRIWRRLLNQVLLSDETACLTAYNDRNGDWDLRIQILKYLNESRGVVCKPEQIIIGSGAMSCLGLICQLLMPHINLAAVEDPCYDSVREIFSNHGYHVAPISLQEDGVNLDQLELSQAKVLYTTPSHQFPTGIVMPINKRLNLIEWAEKNNAYIIEDDYDSELRYNCRPIPSIHSLDKKGRVIYLNSFSKTFAPSLRMGFLVLPEVLLENYQSNFSKYNCSVSWLEQRAMYKFIQQGHWNRHLNKICLSSKKKHDTLISSINELMKDRVIIYGKNAGLHILLKVNNGMTEKELIESAKKVNVKVYSVSEYWLNLQSYSNNMVLIGFSSLSEEEIISGIRLLSSVWFRSADNCERQ</sequence>
<name>A0A498R3F5_9FIRM</name>
<evidence type="ECO:0000256" key="1">
    <source>
        <dbReference type="ARBA" id="ARBA00005384"/>
    </source>
</evidence>
<reference evidence="7 8" key="1">
    <citation type="submission" date="2018-06" db="EMBL/GenBank/DDBJ databases">
        <authorList>
            <person name="Strepis N."/>
        </authorList>
    </citation>
    <scope>NUCLEOTIDE SEQUENCE [LARGE SCALE GENOMIC DNA]</scope>
    <source>
        <strain evidence="7">LUCI</strain>
    </source>
</reference>
<organism evidence="7 8">
    <name type="scientific">Lucifera butyrica</name>
    <dbReference type="NCBI Taxonomy" id="1351585"/>
    <lineage>
        <taxon>Bacteria</taxon>
        <taxon>Bacillati</taxon>
        <taxon>Bacillota</taxon>
        <taxon>Negativicutes</taxon>
        <taxon>Veillonellales</taxon>
        <taxon>Veillonellaceae</taxon>
        <taxon>Lucifera</taxon>
    </lineage>
</organism>
<keyword evidence="8" id="KW-1185">Reference proteome</keyword>
<dbReference type="CDD" id="cd07377">
    <property type="entry name" value="WHTH_GntR"/>
    <property type="match status" value="1"/>
</dbReference>
<dbReference type="SUPFAM" id="SSF46785">
    <property type="entry name" value="Winged helix' DNA-binding domain"/>
    <property type="match status" value="1"/>
</dbReference>
<dbReference type="InterPro" id="IPR051446">
    <property type="entry name" value="HTH_trans_reg/aminotransferase"/>
</dbReference>
<feature type="domain" description="HTH gntR-type" evidence="6">
    <location>
        <begin position="10"/>
        <end position="78"/>
    </location>
</feature>
<dbReference type="Gene3D" id="1.10.10.10">
    <property type="entry name" value="Winged helix-like DNA-binding domain superfamily/Winged helix DNA-binding domain"/>
    <property type="match status" value="1"/>
</dbReference>
<evidence type="ECO:0000259" key="6">
    <source>
        <dbReference type="PROSITE" id="PS50949"/>
    </source>
</evidence>